<accession>A0A1I3VSJ4</accession>
<keyword evidence="3" id="KW-1185">Reference proteome</keyword>
<dbReference type="PANTHER" id="PTHR42782">
    <property type="entry name" value="SI:CH73-314G15.3"/>
    <property type="match status" value="1"/>
</dbReference>
<evidence type="ECO:0000256" key="1">
    <source>
        <dbReference type="SAM" id="MobiDB-lite"/>
    </source>
</evidence>
<sequence length="273" mass="31545">MVDKIDVRQQALSCLLMNDPWQKAHETQALYEQIIKEGFLLNRQPLHVPTVPGRPEKPDLVPPKELPRRRNNQQTGHATLIHAICHIEFNAINLALDATARFAEMPEAFYQDWMQVAYEEAHHFLLLDEHLQTMGFHYGDFPAHDGMWEMAQKTHHDPLTRMALVPRVLEARGLDVTPSMMNKLKNSGDIKAFDILTLILQEEIGHVTIGTRWFNYLCEQRGVDPFETFKTLLNTYFNGEIRGPFHTEARLDAGFTEQEMELLESQAVYKKRG</sequence>
<gene>
    <name evidence="2" type="ORF">SAMN04488079_103153</name>
</gene>
<dbReference type="InterPro" id="IPR007402">
    <property type="entry name" value="DUF455"/>
</dbReference>
<evidence type="ECO:0000313" key="2">
    <source>
        <dbReference type="EMBL" id="SFJ97131.1"/>
    </source>
</evidence>
<organism evidence="2 3">
    <name type="scientific">Methylophaga sulfidovorans</name>
    <dbReference type="NCBI Taxonomy" id="45496"/>
    <lineage>
        <taxon>Bacteria</taxon>
        <taxon>Pseudomonadati</taxon>
        <taxon>Pseudomonadota</taxon>
        <taxon>Gammaproteobacteria</taxon>
        <taxon>Thiotrichales</taxon>
        <taxon>Piscirickettsiaceae</taxon>
        <taxon>Methylophaga</taxon>
    </lineage>
</organism>
<dbReference type="EMBL" id="FOSH01000003">
    <property type="protein sequence ID" value="SFJ97131.1"/>
    <property type="molecule type" value="Genomic_DNA"/>
</dbReference>
<dbReference type="InterPro" id="IPR011197">
    <property type="entry name" value="UCP012318"/>
</dbReference>
<dbReference type="Proteomes" id="UP000198924">
    <property type="component" value="Unassembled WGS sequence"/>
</dbReference>
<evidence type="ECO:0000313" key="3">
    <source>
        <dbReference type="Proteomes" id="UP000198924"/>
    </source>
</evidence>
<feature type="region of interest" description="Disordered" evidence="1">
    <location>
        <begin position="47"/>
        <end position="71"/>
    </location>
</feature>
<dbReference type="AlphaFoldDB" id="A0A1I3VSJ4"/>
<protein>
    <submittedName>
        <fullName evidence="2">Uncharacterized conserved protein, contains ferritin-like DUF455 domain</fullName>
    </submittedName>
</protein>
<dbReference type="STRING" id="45496.SAMN04488079_103153"/>
<name>A0A1I3VSJ4_9GAMM</name>
<dbReference type="PIRSF" id="PIRSF012318">
    <property type="entry name" value="UCP012318"/>
    <property type="match status" value="1"/>
</dbReference>
<dbReference type="SUPFAM" id="SSF47240">
    <property type="entry name" value="Ferritin-like"/>
    <property type="match status" value="1"/>
</dbReference>
<dbReference type="OrthoDB" id="9778629at2"/>
<reference evidence="3" key="1">
    <citation type="submission" date="2016-10" db="EMBL/GenBank/DDBJ databases">
        <authorList>
            <person name="Varghese N."/>
            <person name="Submissions S."/>
        </authorList>
    </citation>
    <scope>NUCLEOTIDE SEQUENCE [LARGE SCALE GENOMIC DNA]</scope>
    <source>
        <strain evidence="3">DSM 11578</strain>
    </source>
</reference>
<dbReference type="Pfam" id="PF04305">
    <property type="entry name" value="DUF455"/>
    <property type="match status" value="1"/>
</dbReference>
<dbReference type="RefSeq" id="WP_091711779.1">
    <property type="nucleotide sequence ID" value="NZ_FOSH01000003.1"/>
</dbReference>
<dbReference type="PANTHER" id="PTHR42782:SF4">
    <property type="entry name" value="DUF455 DOMAIN-CONTAINING PROTEIN"/>
    <property type="match status" value="1"/>
</dbReference>
<dbReference type="InterPro" id="IPR009078">
    <property type="entry name" value="Ferritin-like_SF"/>
</dbReference>
<proteinExistence type="predicted"/>
<dbReference type="CDD" id="cd00657">
    <property type="entry name" value="Ferritin_like"/>
    <property type="match status" value="1"/>
</dbReference>